<keyword evidence="4" id="KW-1185">Reference proteome</keyword>
<dbReference type="Gene3D" id="1.10.110.10">
    <property type="entry name" value="Plant lipid-transfer and hydrophobic proteins"/>
    <property type="match status" value="1"/>
</dbReference>
<dbReference type="InterPro" id="IPR036312">
    <property type="entry name" value="Bifun_inhib/LTP/seed_sf"/>
</dbReference>
<dbReference type="Proteomes" id="UP001231189">
    <property type="component" value="Unassembled WGS sequence"/>
</dbReference>
<dbReference type="InterPro" id="IPR039265">
    <property type="entry name" value="DIR1-like"/>
</dbReference>
<proteinExistence type="predicted"/>
<name>A0AAD8T3Y5_LOLMU</name>
<evidence type="ECO:0000259" key="2">
    <source>
        <dbReference type="Pfam" id="PF14368"/>
    </source>
</evidence>
<comment type="caution">
    <text evidence="3">The sequence shown here is derived from an EMBL/GenBank/DDBJ whole genome shotgun (WGS) entry which is preliminary data.</text>
</comment>
<feature type="chain" id="PRO_5042146670" description="Bifunctional inhibitor/plant lipid transfer protein/seed storage helical domain-containing protein" evidence="1">
    <location>
        <begin position="34"/>
        <end position="108"/>
    </location>
</feature>
<accession>A0AAD8T3Y5</accession>
<dbReference type="PANTHER" id="PTHR33122:SF62">
    <property type="entry name" value="OS01G0914300 PROTEIN"/>
    <property type="match status" value="1"/>
</dbReference>
<gene>
    <name evidence="3" type="ORF">QYE76_057328</name>
</gene>
<evidence type="ECO:0000313" key="3">
    <source>
        <dbReference type="EMBL" id="KAK1669169.1"/>
    </source>
</evidence>
<dbReference type="AlphaFoldDB" id="A0AAD8T3Y5"/>
<dbReference type="GO" id="GO:0009627">
    <property type="term" value="P:systemic acquired resistance"/>
    <property type="evidence" value="ECO:0007669"/>
    <property type="project" value="InterPro"/>
</dbReference>
<dbReference type="EMBL" id="JAUUTY010000003">
    <property type="protein sequence ID" value="KAK1669169.1"/>
    <property type="molecule type" value="Genomic_DNA"/>
</dbReference>
<keyword evidence="1" id="KW-0732">Signal</keyword>
<dbReference type="PANTHER" id="PTHR33122">
    <property type="entry name" value="LIPID BINDING PROTEIN-RELATED"/>
    <property type="match status" value="1"/>
</dbReference>
<dbReference type="InterPro" id="IPR016140">
    <property type="entry name" value="Bifunc_inhib/LTP/seed_store"/>
</dbReference>
<sequence>MAAGRKVMASNAGLAAAALVALLVVAAASGAAGKLCGINPSSLANECRSYCRWGSTDSAPSGQCCAALKGAQFSCLCQYKAALPSDIDPKRAMEIPSKCDAGAPTSCK</sequence>
<reference evidence="3" key="1">
    <citation type="submission" date="2023-07" db="EMBL/GenBank/DDBJ databases">
        <title>A chromosome-level genome assembly of Lolium multiflorum.</title>
        <authorList>
            <person name="Chen Y."/>
            <person name="Copetti D."/>
            <person name="Kolliker R."/>
            <person name="Studer B."/>
        </authorList>
    </citation>
    <scope>NUCLEOTIDE SEQUENCE</scope>
    <source>
        <strain evidence="3">02402/16</strain>
        <tissue evidence="3">Leaf</tissue>
    </source>
</reference>
<protein>
    <recommendedName>
        <fullName evidence="2">Bifunctional inhibitor/plant lipid transfer protein/seed storage helical domain-containing protein</fullName>
    </recommendedName>
</protein>
<organism evidence="3 4">
    <name type="scientific">Lolium multiflorum</name>
    <name type="common">Italian ryegrass</name>
    <name type="synonym">Lolium perenne subsp. multiflorum</name>
    <dbReference type="NCBI Taxonomy" id="4521"/>
    <lineage>
        <taxon>Eukaryota</taxon>
        <taxon>Viridiplantae</taxon>
        <taxon>Streptophyta</taxon>
        <taxon>Embryophyta</taxon>
        <taxon>Tracheophyta</taxon>
        <taxon>Spermatophyta</taxon>
        <taxon>Magnoliopsida</taxon>
        <taxon>Liliopsida</taxon>
        <taxon>Poales</taxon>
        <taxon>Poaceae</taxon>
        <taxon>BOP clade</taxon>
        <taxon>Pooideae</taxon>
        <taxon>Poodae</taxon>
        <taxon>Poeae</taxon>
        <taxon>Poeae Chloroplast Group 2 (Poeae type)</taxon>
        <taxon>Loliodinae</taxon>
        <taxon>Loliinae</taxon>
        <taxon>Lolium</taxon>
    </lineage>
</organism>
<evidence type="ECO:0000313" key="4">
    <source>
        <dbReference type="Proteomes" id="UP001231189"/>
    </source>
</evidence>
<dbReference type="Pfam" id="PF14368">
    <property type="entry name" value="LTP_2"/>
    <property type="match status" value="1"/>
</dbReference>
<feature type="signal peptide" evidence="1">
    <location>
        <begin position="1"/>
        <end position="33"/>
    </location>
</feature>
<feature type="domain" description="Bifunctional inhibitor/plant lipid transfer protein/seed storage helical" evidence="2">
    <location>
        <begin position="25"/>
        <end position="106"/>
    </location>
</feature>
<dbReference type="GO" id="GO:0005504">
    <property type="term" value="F:fatty acid binding"/>
    <property type="evidence" value="ECO:0007669"/>
    <property type="project" value="InterPro"/>
</dbReference>
<dbReference type="SUPFAM" id="SSF47699">
    <property type="entry name" value="Bifunctional inhibitor/lipid-transfer protein/seed storage 2S albumin"/>
    <property type="match status" value="1"/>
</dbReference>
<evidence type="ECO:0000256" key="1">
    <source>
        <dbReference type="SAM" id="SignalP"/>
    </source>
</evidence>